<keyword evidence="1" id="KW-0614">Plasmid</keyword>
<dbReference type="EMBL" id="CP001732">
    <property type="protein sequence ID" value="ADB88747.1"/>
    <property type="molecule type" value="Genomic_DNA"/>
</dbReference>
<accession>D2PKB4</accession>
<dbReference type="KEGG" id="sii:LD85_3157"/>
<evidence type="ECO:0000313" key="1">
    <source>
        <dbReference type="EMBL" id="ADB88747.1"/>
    </source>
</evidence>
<geneLocation type="plasmid" evidence="1 2">
    <name>pLD8501</name>
</geneLocation>
<organism evidence="1 2">
    <name type="scientific">Saccharolobus islandicus (strain L.D.8.5 / Lassen #2)</name>
    <name type="common">Sulfolobus islandicus</name>
    <dbReference type="NCBI Taxonomy" id="425944"/>
    <lineage>
        <taxon>Archaea</taxon>
        <taxon>Thermoproteota</taxon>
        <taxon>Thermoprotei</taxon>
        <taxon>Sulfolobales</taxon>
        <taxon>Sulfolobaceae</taxon>
        <taxon>Saccharolobus</taxon>
    </lineage>
</organism>
<evidence type="ECO:0000313" key="2">
    <source>
        <dbReference type="Proteomes" id="UP000001404"/>
    </source>
</evidence>
<evidence type="ECO:0008006" key="3">
    <source>
        <dbReference type="Google" id="ProtNLM"/>
    </source>
</evidence>
<sequence>MKRIEINITTGLDKSTIVNLLWDPEVALSIPYVVEKLVKLGNDRYILNNKYEVYRYVYPDDTVKYECYKNEKLLDTLSFEYRCGLFSKLCPVKLIFETKRLFPFKKLLQAEIVSTLNLIFKVTYNVKEIEEVRRILSFKIR</sequence>
<dbReference type="AlphaFoldDB" id="D2PKB4"/>
<name>D2PKB4_SACI9</name>
<gene>
    <name evidence="1" type="ORF">LD85_3157</name>
</gene>
<dbReference type="HOGENOM" id="CLU_1821100_0_0_2"/>
<proteinExistence type="predicted"/>
<reference evidence="1 2" key="1">
    <citation type="submission" date="2009-09" db="EMBL/GenBank/DDBJ databases">
        <authorList>
            <consortium name="US DOE Joint Genome Institute"/>
            <person name="Copeland A."/>
            <person name="Lucas S."/>
            <person name="Lapidus A."/>
            <person name="Barry K."/>
            <person name="Glavina del Rio T."/>
            <person name="Dalin E."/>
            <person name="Tice H."/>
            <person name="Pitluck S."/>
            <person name="Bruce D."/>
            <person name="Goodwin L."/>
            <person name="Land M."/>
            <person name="Whitaker R.J."/>
            <person name="Richardson P."/>
        </authorList>
    </citation>
    <scope>NUCLEOTIDE SEQUENCE [LARGE SCALE GENOMIC DNA]</scope>
    <source>
        <strain evidence="2">L.D.8.5 / Lassen #2</strain>
        <plasmid evidence="2">Plasmid pLD8501</plasmid>
    </source>
</reference>
<protein>
    <recommendedName>
        <fullName evidence="3">Plasmid pARN4</fullName>
    </recommendedName>
</protein>
<dbReference type="Proteomes" id="UP000001404">
    <property type="component" value="Plasmid pLD8501"/>
</dbReference>
<reference evidence="2" key="2">
    <citation type="submission" date="2010-01" db="EMBL/GenBank/DDBJ databases">
        <title>Contemporary genome evolution in thermophilic Archaea.</title>
        <authorList>
            <consortium name="US DOE Joint Genome Institute"/>
            <person name="Reno M.L."/>
            <person name="Held N.L."/>
            <person name="Fields C.J."/>
            <person name="Burke P.V."/>
            <person name="Whitaker R.J."/>
        </authorList>
    </citation>
    <scope>NUCLEOTIDE SEQUENCE [LARGE SCALE GENOMIC DNA]</scope>
    <source>
        <strain evidence="2">L.D.8.5 / Lassen #2</strain>
        <plasmid evidence="2">Plasmid pLD8501</plasmid>
    </source>
</reference>
<dbReference type="RefSeq" id="WP_012953426.1">
    <property type="nucleotide sequence ID" value="NC_013770.1"/>
</dbReference>